<dbReference type="SUPFAM" id="SSF68906">
    <property type="entry name" value="SAP domain"/>
    <property type="match status" value="1"/>
</dbReference>
<dbReference type="InterPro" id="IPR019345">
    <property type="entry name" value="ARMET_C"/>
</dbReference>
<comment type="subcellular location">
    <subcellularLocation>
        <location evidence="1">Endoplasmic reticulum membrane</location>
        <topology evidence="1">Single-pass type IV membrane protein</topology>
    </subcellularLocation>
</comment>
<dbReference type="Pfam" id="PF00226">
    <property type="entry name" value="DnaJ"/>
    <property type="match status" value="1"/>
</dbReference>
<dbReference type="OrthoDB" id="498510at2759"/>
<feature type="domain" description="J" evidence="9">
    <location>
        <begin position="26"/>
        <end position="87"/>
    </location>
</feature>
<dbReference type="InParanoid" id="C1EA25"/>
<dbReference type="PROSITE" id="PS50076">
    <property type="entry name" value="DNAJ_2"/>
    <property type="match status" value="1"/>
</dbReference>
<dbReference type="SUPFAM" id="SSF52833">
    <property type="entry name" value="Thioredoxin-like"/>
    <property type="match status" value="1"/>
</dbReference>
<dbReference type="PROSITE" id="PS00636">
    <property type="entry name" value="DNAJ_1"/>
    <property type="match status" value="1"/>
</dbReference>
<evidence type="ECO:0000256" key="7">
    <source>
        <dbReference type="SAM" id="MobiDB-lite"/>
    </source>
</evidence>
<dbReference type="Gene3D" id="1.10.287.110">
    <property type="entry name" value="DnaJ domain"/>
    <property type="match status" value="1"/>
</dbReference>
<feature type="domain" description="Thioredoxin" evidence="10">
    <location>
        <begin position="201"/>
        <end position="306"/>
    </location>
</feature>
<keyword evidence="8" id="KW-0732">Signal</keyword>
<dbReference type="PANTHER" id="PTHR45184:SF1">
    <property type="entry name" value="DNAJ PROTEIN ERDJ3A"/>
    <property type="match status" value="1"/>
</dbReference>
<evidence type="ECO:0000313" key="11">
    <source>
        <dbReference type="EMBL" id="ACO64783.1"/>
    </source>
</evidence>
<dbReference type="GO" id="GO:0005789">
    <property type="term" value="C:endoplasmic reticulum membrane"/>
    <property type="evidence" value="ECO:0007669"/>
    <property type="project" value="UniProtKB-SubCell"/>
</dbReference>
<dbReference type="InterPro" id="IPR001623">
    <property type="entry name" value="DnaJ_domain"/>
</dbReference>
<dbReference type="GeneID" id="8245165"/>
<dbReference type="KEGG" id="mis:MICPUN_59923"/>
<comment type="function">
    <text evidence="5">Plays an important role in regulating the size of autophagosomes during the formation process.</text>
</comment>
<evidence type="ECO:0000256" key="2">
    <source>
        <dbReference type="ARBA" id="ARBA00020920"/>
    </source>
</evidence>
<dbReference type="SUPFAM" id="SSF46565">
    <property type="entry name" value="Chaperone J-domain"/>
    <property type="match status" value="1"/>
</dbReference>
<dbReference type="Pfam" id="PF00085">
    <property type="entry name" value="Thioredoxin"/>
    <property type="match status" value="1"/>
</dbReference>
<dbReference type="OMA" id="DPFEMFN"/>
<dbReference type="PROSITE" id="PS51352">
    <property type="entry name" value="THIOREDOXIN_2"/>
    <property type="match status" value="1"/>
</dbReference>
<dbReference type="CDD" id="cd02961">
    <property type="entry name" value="PDI_a_family"/>
    <property type="match status" value="1"/>
</dbReference>
<keyword evidence="4" id="KW-0072">Autophagy</keyword>
<dbReference type="CDD" id="cd06257">
    <property type="entry name" value="DnaJ"/>
    <property type="match status" value="1"/>
</dbReference>
<evidence type="ECO:0000256" key="3">
    <source>
        <dbReference type="ARBA" id="ARBA00020921"/>
    </source>
</evidence>
<accession>C1EA25</accession>
<feature type="chain" id="PRO_5002906740" description="DnaJ homolog subfamily C member 10" evidence="8">
    <location>
        <begin position="18"/>
        <end position="487"/>
    </location>
</feature>
<proteinExistence type="predicted"/>
<dbReference type="eggNOG" id="KOG0714">
    <property type="taxonomic scope" value="Eukaryota"/>
</dbReference>
<dbReference type="InterPro" id="IPR052842">
    <property type="entry name" value="ER_Co-chaperone"/>
</dbReference>
<evidence type="ECO:0000256" key="6">
    <source>
        <dbReference type="ARBA" id="ARBA00035043"/>
    </source>
</evidence>
<dbReference type="AlphaFoldDB" id="C1EA25"/>
<dbReference type="PROSITE" id="PS00194">
    <property type="entry name" value="THIOREDOXIN_1"/>
    <property type="match status" value="1"/>
</dbReference>
<dbReference type="InterPro" id="IPR036249">
    <property type="entry name" value="Thioredoxin-like_sf"/>
</dbReference>
<dbReference type="Proteomes" id="UP000002009">
    <property type="component" value="Chromosome 7"/>
</dbReference>
<reference evidence="11 12" key="1">
    <citation type="journal article" date="2009" name="Science">
        <title>Green evolution and dynamic adaptations revealed by genomes of the marine picoeukaryotes Micromonas.</title>
        <authorList>
            <person name="Worden A.Z."/>
            <person name="Lee J.H."/>
            <person name="Mock T."/>
            <person name="Rouze P."/>
            <person name="Simmons M.P."/>
            <person name="Aerts A.L."/>
            <person name="Allen A.E."/>
            <person name="Cuvelier M.L."/>
            <person name="Derelle E."/>
            <person name="Everett M.V."/>
            <person name="Foulon E."/>
            <person name="Grimwood J."/>
            <person name="Gundlach H."/>
            <person name="Henrissat B."/>
            <person name="Napoli C."/>
            <person name="McDonald S.M."/>
            <person name="Parker M.S."/>
            <person name="Rombauts S."/>
            <person name="Salamov A."/>
            <person name="Von Dassow P."/>
            <person name="Badger J.H."/>
            <person name="Coutinho P.M."/>
            <person name="Demir E."/>
            <person name="Dubchak I."/>
            <person name="Gentemann C."/>
            <person name="Eikrem W."/>
            <person name="Gready J.E."/>
            <person name="John U."/>
            <person name="Lanier W."/>
            <person name="Lindquist E.A."/>
            <person name="Lucas S."/>
            <person name="Mayer K.F."/>
            <person name="Moreau H."/>
            <person name="Not F."/>
            <person name="Otillar R."/>
            <person name="Panaud O."/>
            <person name="Pangilinan J."/>
            <person name="Paulsen I."/>
            <person name="Piegu B."/>
            <person name="Poliakov A."/>
            <person name="Robbens S."/>
            <person name="Schmutz J."/>
            <person name="Toulza E."/>
            <person name="Wyss T."/>
            <person name="Zelensky A."/>
            <person name="Zhou K."/>
            <person name="Armbrust E.V."/>
            <person name="Bhattacharya D."/>
            <person name="Goodenough U.W."/>
            <person name="Van de Peer Y."/>
            <person name="Grigoriev I.V."/>
        </authorList>
    </citation>
    <scope>NUCLEOTIDE SEQUENCE [LARGE SCALE GENOMIC DNA]</scope>
    <source>
        <strain evidence="12">RCC299 / NOUM17</strain>
    </source>
</reference>
<dbReference type="FunCoup" id="C1EA25">
    <property type="interactions" value="1"/>
</dbReference>
<evidence type="ECO:0000256" key="4">
    <source>
        <dbReference type="ARBA" id="ARBA00023006"/>
    </source>
</evidence>
<dbReference type="PANTHER" id="PTHR45184">
    <property type="entry name" value="DNAJ PROTEIN ERDJ3A"/>
    <property type="match status" value="1"/>
</dbReference>
<dbReference type="SMART" id="SM00271">
    <property type="entry name" value="DnaJ"/>
    <property type="match status" value="1"/>
</dbReference>
<feature type="compositionally biased region" description="Gly residues" evidence="7">
    <location>
        <begin position="177"/>
        <end position="187"/>
    </location>
</feature>
<organism evidence="11 12">
    <name type="scientific">Micromonas commoda (strain RCC299 / NOUM17 / CCMP2709)</name>
    <name type="common">Picoplanktonic green alga</name>
    <dbReference type="NCBI Taxonomy" id="296587"/>
    <lineage>
        <taxon>Eukaryota</taxon>
        <taxon>Viridiplantae</taxon>
        <taxon>Chlorophyta</taxon>
        <taxon>Mamiellophyceae</taxon>
        <taxon>Mamiellales</taxon>
        <taxon>Mamiellaceae</taxon>
        <taxon>Micromonas</taxon>
    </lineage>
</organism>
<dbReference type="InterPro" id="IPR036361">
    <property type="entry name" value="SAP_dom_sf"/>
</dbReference>
<evidence type="ECO:0000256" key="1">
    <source>
        <dbReference type="ARBA" id="ARBA00004163"/>
    </source>
</evidence>
<evidence type="ECO:0000256" key="8">
    <source>
        <dbReference type="SAM" id="SignalP"/>
    </source>
</evidence>
<evidence type="ECO:0000313" key="12">
    <source>
        <dbReference type="Proteomes" id="UP000002009"/>
    </source>
</evidence>
<name>C1EA25_MICCC</name>
<dbReference type="PRINTS" id="PR00625">
    <property type="entry name" value="JDOMAIN"/>
</dbReference>
<dbReference type="GO" id="GO:0006914">
    <property type="term" value="P:autophagy"/>
    <property type="evidence" value="ECO:0007669"/>
    <property type="project" value="UniProtKB-KW"/>
</dbReference>
<dbReference type="InterPro" id="IPR017937">
    <property type="entry name" value="Thioredoxin_CS"/>
</dbReference>
<evidence type="ECO:0000259" key="10">
    <source>
        <dbReference type="PROSITE" id="PS51352"/>
    </source>
</evidence>
<dbReference type="EMBL" id="CP001328">
    <property type="protein sequence ID" value="ACO64783.1"/>
    <property type="molecule type" value="Genomic_DNA"/>
</dbReference>
<dbReference type="InterPro" id="IPR036869">
    <property type="entry name" value="J_dom_sf"/>
</dbReference>
<dbReference type="RefSeq" id="XP_002503525.1">
    <property type="nucleotide sequence ID" value="XM_002503479.1"/>
</dbReference>
<dbReference type="Gene3D" id="3.40.30.10">
    <property type="entry name" value="Glutaredoxin"/>
    <property type="match status" value="1"/>
</dbReference>
<evidence type="ECO:0000256" key="5">
    <source>
        <dbReference type="ARBA" id="ARBA00035002"/>
    </source>
</evidence>
<dbReference type="Pfam" id="PF10208">
    <property type="entry name" value="ARMET_C"/>
    <property type="match status" value="1"/>
</dbReference>
<evidence type="ECO:0000259" key="9">
    <source>
        <dbReference type="PROSITE" id="PS50076"/>
    </source>
</evidence>
<dbReference type="InterPro" id="IPR013766">
    <property type="entry name" value="Thioredoxin_domain"/>
</dbReference>
<keyword evidence="12" id="KW-1185">Reference proteome</keyword>
<protein>
    <recommendedName>
        <fullName evidence="2">DnaJ homolog subfamily C member 10</fullName>
    </recommendedName>
    <alternativeName>
        <fullName evidence="3">DnaJ homolog subfamily C member 16</fullName>
    </alternativeName>
    <alternativeName>
        <fullName evidence="6">Endoplasmic reticulum DNA J domain-containing protein 8</fullName>
    </alternativeName>
</protein>
<feature type="signal peptide" evidence="8">
    <location>
        <begin position="1"/>
        <end position="17"/>
    </location>
</feature>
<sequence length="487" mass="52008">MRLVLLFAFALLAGGVARGVDAAGKDLYKVLGIDRGADDRTVKKMYRKLALEHHPDKGGDQDKFAEISHAYDVLSDPEKRKIYDDYGEDGVRQAEAGQDPRANPFAGMGGGFPGGFGGFPGGGGGGRQQFTFQFNSGGGGMGGARDPFDIFNQMFGGEDPFAGMGGGGGGGRRRAGGGRQGFGGGGHQQQEQPKDNLYGKDSAVKNLRRNKFPGTDAKHVWLVEFYAPWCGHCRQLKPTWERLAQELKGFVKVGAVNCEKEKGLCGMESVGSYPTIKVKKGGVSTAYEGERDLASLKQWALEQLPASIANLRKPESLDKFLAGDCVNAKYAKDGACVILFSDQVETPAWLKVASYTAKGRVAFAEARARNEALALRFDLGQFPALIAVCGGDADHTVAYTGEVSHGMLPDKVLAWLDAFKDGAACRGAKRNPKSGAKLDPGADYGKMKVSKLRAILSAHDIPCKLCAEKSDFVRAIREAIAAKAGEL</sequence>
<dbReference type="InterPro" id="IPR018253">
    <property type="entry name" value="DnaJ_domain_CS"/>
</dbReference>
<dbReference type="Gene3D" id="1.10.720.30">
    <property type="entry name" value="SAP domain"/>
    <property type="match status" value="1"/>
</dbReference>
<gene>
    <name evidence="11" type="ORF">MICPUN_59923</name>
</gene>
<dbReference type="STRING" id="296587.C1EA25"/>
<feature type="region of interest" description="Disordered" evidence="7">
    <location>
        <begin position="163"/>
        <end position="197"/>
    </location>
</feature>